<keyword evidence="9" id="KW-0809">Transit peptide</keyword>
<evidence type="ECO:0000256" key="2">
    <source>
        <dbReference type="ARBA" id="ARBA00004873"/>
    </source>
</evidence>
<evidence type="ECO:0000256" key="6">
    <source>
        <dbReference type="ARBA" id="ARBA00022605"/>
    </source>
</evidence>
<feature type="domain" description="Glutamine amidotransferase" evidence="14">
    <location>
        <begin position="142"/>
        <end position="317"/>
    </location>
</feature>
<name>A0AAV1A756_VICFA</name>
<evidence type="ECO:0000256" key="3">
    <source>
        <dbReference type="ARBA" id="ARBA00011653"/>
    </source>
</evidence>
<gene>
    <name evidence="15" type="ORF">VFH_III181200</name>
</gene>
<accession>A0AAV1A756</accession>
<dbReference type="InterPro" id="IPR017926">
    <property type="entry name" value="GATASE"/>
</dbReference>
<protein>
    <recommendedName>
        <fullName evidence="4">anthranilate synthase</fullName>
        <ecNumber evidence="4">4.1.3.27</ecNumber>
    </recommendedName>
</protein>
<comment type="subcellular location">
    <subcellularLocation>
        <location evidence="1">Plastid</location>
        <location evidence="1">Chloroplast</location>
    </subcellularLocation>
</comment>
<dbReference type="PANTHER" id="PTHR43418">
    <property type="entry name" value="MULTIFUNCTIONAL TRYPTOPHAN BIOSYNTHESIS PROTEIN-RELATED"/>
    <property type="match status" value="1"/>
</dbReference>
<dbReference type="NCBIfam" id="TIGR00566">
    <property type="entry name" value="trpG_papA"/>
    <property type="match status" value="1"/>
</dbReference>
<dbReference type="AlphaFoldDB" id="A0AAV1A756"/>
<dbReference type="GO" id="GO:0000162">
    <property type="term" value="P:L-tryptophan biosynthetic process"/>
    <property type="evidence" value="ECO:0007669"/>
    <property type="project" value="UniProtKB-KW"/>
</dbReference>
<sequence length="328" mass="36476">MSSTFISRISHLQVNPCLSFNPKQSPCLHQPLISHKQLPSNLNFEAKRANGVVLKATSGVVEVNSKKAVSVGKSNDPIVVIDNYDSFTYNLCQFFCVENVWVLIIGVLMVKLLGFEWVCVKLAMLLHLCRDMAAMMNCGICRKYLGEVGFHYEVYRNDELTVEELKRKNPRGILISPGPGTPQDSGIALQTVLELGPTVPVFGVCMGLQCMGEAFGGKIVRAPNGVMHGKSSLVYYDEKGEDGLLAGLPNPFLAARYHSLVIEKESFPHEELEVTAWTEDGLIMAVRHKKYRYMQGVQFHPESIITPEGKTIVRNFVKLIEKKEASTT</sequence>
<evidence type="ECO:0000256" key="8">
    <source>
        <dbReference type="ARBA" id="ARBA00022822"/>
    </source>
</evidence>
<comment type="pathway">
    <text evidence="2">Amino-acid biosynthesis; L-tryptophan biosynthesis; L-tryptophan from chorismate: step 1/5.</text>
</comment>
<dbReference type="Proteomes" id="UP001157006">
    <property type="component" value="Chromosome 3"/>
</dbReference>
<dbReference type="PRINTS" id="PR00099">
    <property type="entry name" value="CPSGATASE"/>
</dbReference>
<keyword evidence="10" id="KW-0315">Glutamine amidotransferase</keyword>
<keyword evidence="5" id="KW-0150">Chloroplast</keyword>
<dbReference type="EC" id="4.1.3.27" evidence="4"/>
<dbReference type="InterPro" id="IPR029062">
    <property type="entry name" value="Class_I_gatase-like"/>
</dbReference>
<keyword evidence="16" id="KW-1185">Reference proteome</keyword>
<dbReference type="PRINTS" id="PR00096">
    <property type="entry name" value="GATASE"/>
</dbReference>
<evidence type="ECO:0000256" key="4">
    <source>
        <dbReference type="ARBA" id="ARBA00012266"/>
    </source>
</evidence>
<evidence type="ECO:0000256" key="13">
    <source>
        <dbReference type="ARBA" id="ARBA00047683"/>
    </source>
</evidence>
<evidence type="ECO:0000259" key="14">
    <source>
        <dbReference type="Pfam" id="PF00117"/>
    </source>
</evidence>
<dbReference type="PANTHER" id="PTHR43418:SF4">
    <property type="entry name" value="MULTIFUNCTIONAL TRYPTOPHAN BIOSYNTHESIS PROTEIN"/>
    <property type="match status" value="1"/>
</dbReference>
<keyword evidence="7" id="KW-0934">Plastid</keyword>
<evidence type="ECO:0000256" key="7">
    <source>
        <dbReference type="ARBA" id="ARBA00022640"/>
    </source>
</evidence>
<dbReference type="PROSITE" id="PS51273">
    <property type="entry name" value="GATASE_TYPE_1"/>
    <property type="match status" value="1"/>
</dbReference>
<dbReference type="SUPFAM" id="SSF52317">
    <property type="entry name" value="Class I glutamine amidotransferase-like"/>
    <property type="match status" value="1"/>
</dbReference>
<dbReference type="FunFam" id="3.40.50.880:FF:000027">
    <property type="entry name" value="Anthranilate synthase beta subunit 1"/>
    <property type="match status" value="1"/>
</dbReference>
<reference evidence="15 16" key="1">
    <citation type="submission" date="2023-01" db="EMBL/GenBank/DDBJ databases">
        <authorList>
            <person name="Kreplak J."/>
        </authorList>
    </citation>
    <scope>NUCLEOTIDE SEQUENCE [LARGE SCALE GENOMIC DNA]</scope>
</reference>
<dbReference type="GO" id="GO:0009507">
    <property type="term" value="C:chloroplast"/>
    <property type="evidence" value="ECO:0007669"/>
    <property type="project" value="UniProtKB-SubCell"/>
</dbReference>
<evidence type="ECO:0000256" key="10">
    <source>
        <dbReference type="ARBA" id="ARBA00022962"/>
    </source>
</evidence>
<keyword evidence="11" id="KW-0057">Aromatic amino acid biosynthesis</keyword>
<keyword evidence="12" id="KW-0456">Lyase</keyword>
<evidence type="ECO:0000313" key="16">
    <source>
        <dbReference type="Proteomes" id="UP001157006"/>
    </source>
</evidence>
<keyword evidence="6" id="KW-0028">Amino-acid biosynthesis</keyword>
<dbReference type="GO" id="GO:0005829">
    <property type="term" value="C:cytosol"/>
    <property type="evidence" value="ECO:0007669"/>
    <property type="project" value="TreeGrafter"/>
</dbReference>
<evidence type="ECO:0000256" key="9">
    <source>
        <dbReference type="ARBA" id="ARBA00022946"/>
    </source>
</evidence>
<dbReference type="InterPro" id="IPR050472">
    <property type="entry name" value="Anth_synth/Amidotransfase"/>
</dbReference>
<dbReference type="Gene3D" id="3.40.50.880">
    <property type="match status" value="1"/>
</dbReference>
<evidence type="ECO:0000256" key="12">
    <source>
        <dbReference type="ARBA" id="ARBA00023239"/>
    </source>
</evidence>
<dbReference type="InterPro" id="IPR006221">
    <property type="entry name" value="TrpG/PapA_dom"/>
</dbReference>
<dbReference type="CDD" id="cd01743">
    <property type="entry name" value="GATase1_Anthranilate_Synthase"/>
    <property type="match status" value="1"/>
</dbReference>
<evidence type="ECO:0000256" key="5">
    <source>
        <dbReference type="ARBA" id="ARBA00022528"/>
    </source>
</evidence>
<dbReference type="EMBL" id="OX451738">
    <property type="protein sequence ID" value="CAI8605388.1"/>
    <property type="molecule type" value="Genomic_DNA"/>
</dbReference>
<keyword evidence="8" id="KW-0822">Tryptophan biosynthesis</keyword>
<dbReference type="GO" id="GO:0004049">
    <property type="term" value="F:anthranilate synthase activity"/>
    <property type="evidence" value="ECO:0007669"/>
    <property type="project" value="UniProtKB-EC"/>
</dbReference>
<organism evidence="15 16">
    <name type="scientific">Vicia faba</name>
    <name type="common">Broad bean</name>
    <name type="synonym">Faba vulgaris</name>
    <dbReference type="NCBI Taxonomy" id="3906"/>
    <lineage>
        <taxon>Eukaryota</taxon>
        <taxon>Viridiplantae</taxon>
        <taxon>Streptophyta</taxon>
        <taxon>Embryophyta</taxon>
        <taxon>Tracheophyta</taxon>
        <taxon>Spermatophyta</taxon>
        <taxon>Magnoliopsida</taxon>
        <taxon>eudicotyledons</taxon>
        <taxon>Gunneridae</taxon>
        <taxon>Pentapetalae</taxon>
        <taxon>rosids</taxon>
        <taxon>fabids</taxon>
        <taxon>Fabales</taxon>
        <taxon>Fabaceae</taxon>
        <taxon>Papilionoideae</taxon>
        <taxon>50 kb inversion clade</taxon>
        <taxon>NPAAA clade</taxon>
        <taxon>Hologalegina</taxon>
        <taxon>IRL clade</taxon>
        <taxon>Fabeae</taxon>
        <taxon>Vicia</taxon>
    </lineage>
</organism>
<comment type="subunit">
    <text evidence="3">Heterotetramer consisting of two non-identical subunits: a beta subunit and a large alpha subunit.</text>
</comment>
<evidence type="ECO:0000313" key="15">
    <source>
        <dbReference type="EMBL" id="CAI8605388.1"/>
    </source>
</evidence>
<dbReference type="Pfam" id="PF00117">
    <property type="entry name" value="GATase"/>
    <property type="match status" value="1"/>
</dbReference>
<evidence type="ECO:0000256" key="1">
    <source>
        <dbReference type="ARBA" id="ARBA00004229"/>
    </source>
</evidence>
<comment type="catalytic activity">
    <reaction evidence="13">
        <text>chorismate + L-glutamine = anthranilate + pyruvate + L-glutamate + H(+)</text>
        <dbReference type="Rhea" id="RHEA:21732"/>
        <dbReference type="ChEBI" id="CHEBI:15361"/>
        <dbReference type="ChEBI" id="CHEBI:15378"/>
        <dbReference type="ChEBI" id="CHEBI:16567"/>
        <dbReference type="ChEBI" id="CHEBI:29748"/>
        <dbReference type="ChEBI" id="CHEBI:29985"/>
        <dbReference type="ChEBI" id="CHEBI:58359"/>
        <dbReference type="EC" id="4.1.3.27"/>
    </reaction>
</comment>
<proteinExistence type="predicted"/>
<evidence type="ECO:0000256" key="11">
    <source>
        <dbReference type="ARBA" id="ARBA00023141"/>
    </source>
</evidence>